<reference evidence="4 5" key="1">
    <citation type="submission" date="2019-03" db="EMBL/GenBank/DDBJ databases">
        <title>Genomic Encyclopedia of Type Strains, Phase IV (KMG-IV): sequencing the most valuable type-strain genomes for metagenomic binning, comparative biology and taxonomic classification.</title>
        <authorList>
            <person name="Goeker M."/>
        </authorList>
    </citation>
    <scope>NUCLEOTIDE SEQUENCE [LARGE SCALE GENOMIC DNA]</scope>
    <source>
        <strain evidence="4 5">DSM 103236</strain>
    </source>
</reference>
<dbReference type="InterPro" id="IPR018060">
    <property type="entry name" value="HTH_AraC"/>
</dbReference>
<feature type="transmembrane region" description="Helical" evidence="2">
    <location>
        <begin position="226"/>
        <end position="248"/>
    </location>
</feature>
<dbReference type="PANTHER" id="PTHR43280:SF29">
    <property type="entry name" value="ARAC-FAMILY TRANSCRIPTIONAL REGULATOR"/>
    <property type="match status" value="1"/>
</dbReference>
<gene>
    <name evidence="4" type="ORF">EV200_101217</name>
</gene>
<feature type="transmembrane region" description="Helical" evidence="2">
    <location>
        <begin position="202"/>
        <end position="220"/>
    </location>
</feature>
<evidence type="ECO:0000259" key="3">
    <source>
        <dbReference type="PROSITE" id="PS01124"/>
    </source>
</evidence>
<feature type="transmembrane region" description="Helical" evidence="2">
    <location>
        <begin position="16"/>
        <end position="37"/>
    </location>
</feature>
<keyword evidence="2" id="KW-0472">Membrane</keyword>
<organism evidence="4 5">
    <name type="scientific">Pedobacter psychrotolerans</name>
    <dbReference type="NCBI Taxonomy" id="1843235"/>
    <lineage>
        <taxon>Bacteria</taxon>
        <taxon>Pseudomonadati</taxon>
        <taxon>Bacteroidota</taxon>
        <taxon>Sphingobacteriia</taxon>
        <taxon>Sphingobacteriales</taxon>
        <taxon>Sphingobacteriaceae</taxon>
        <taxon>Pedobacter</taxon>
    </lineage>
</organism>
<name>A0A4R2HL90_9SPHI</name>
<protein>
    <submittedName>
        <fullName evidence="4">Helix-turn-helix protein</fullName>
    </submittedName>
</protein>
<evidence type="ECO:0000313" key="4">
    <source>
        <dbReference type="EMBL" id="TCO30778.1"/>
    </source>
</evidence>
<comment type="caution">
    <text evidence="4">The sequence shown here is derived from an EMBL/GenBank/DDBJ whole genome shotgun (WGS) entry which is preliminary data.</text>
</comment>
<proteinExistence type="predicted"/>
<feature type="transmembrane region" description="Helical" evidence="2">
    <location>
        <begin position="49"/>
        <end position="70"/>
    </location>
</feature>
<dbReference type="GO" id="GO:0043565">
    <property type="term" value="F:sequence-specific DNA binding"/>
    <property type="evidence" value="ECO:0007669"/>
    <property type="project" value="InterPro"/>
</dbReference>
<dbReference type="Pfam" id="PF12833">
    <property type="entry name" value="HTH_18"/>
    <property type="match status" value="1"/>
</dbReference>
<dbReference type="Gene3D" id="1.10.10.60">
    <property type="entry name" value="Homeodomain-like"/>
    <property type="match status" value="1"/>
</dbReference>
<keyword evidence="2" id="KW-1133">Transmembrane helix</keyword>
<dbReference type="OrthoDB" id="9779074at2"/>
<accession>A0A4R2HL90</accession>
<feature type="transmembrane region" description="Helical" evidence="2">
    <location>
        <begin position="76"/>
        <end position="96"/>
    </location>
</feature>
<dbReference type="AlphaFoldDB" id="A0A4R2HL90"/>
<dbReference type="PROSITE" id="PS01124">
    <property type="entry name" value="HTH_ARAC_FAMILY_2"/>
    <property type="match status" value="1"/>
</dbReference>
<sequence>MLVNNKVLSSVKNMQLLNFVVGTTCFFLLLFSVHLFFAKKGNRRQNMLLSALFFARFGQILTSLLMISGHQNSLPLLFQIFVPLYFAAPACFYLYIKGFIHNRKTLAWDEWLHFLPALLAVIHVIPWPHLAPLNWDIITKQFCENGYLSLHAKNGLFPSYFQYIVRPLLIISYLALSWYAVIRSKISERINIDDPGRNWILFLLRVATFFQLTSLIPIVLRSMNIPIYNTFFIILNCIVLLVILMYALHHPHFFYGYLLVATDWNQKDTLNKSSVPKPISDDNQLPLRILPPEVTALTQKKLNLPIQQISLYAVLIKDAMEKEQLYLQPDLQIIDVANLVNIPVHHCSYVINNHIGKNFRDWINSYRIDHFLKEYPLQREKKTIEALAKESGFKSQATFYNAFKKEKGAMPTNYFLKNQADRSP</sequence>
<dbReference type="GO" id="GO:0003700">
    <property type="term" value="F:DNA-binding transcription factor activity"/>
    <property type="evidence" value="ECO:0007669"/>
    <property type="project" value="InterPro"/>
</dbReference>
<dbReference type="SMART" id="SM00342">
    <property type="entry name" value="HTH_ARAC"/>
    <property type="match status" value="1"/>
</dbReference>
<evidence type="ECO:0000313" key="5">
    <source>
        <dbReference type="Proteomes" id="UP000295684"/>
    </source>
</evidence>
<keyword evidence="1" id="KW-0238">DNA-binding</keyword>
<dbReference type="EMBL" id="SLWO01000001">
    <property type="protein sequence ID" value="TCO30778.1"/>
    <property type="molecule type" value="Genomic_DNA"/>
</dbReference>
<evidence type="ECO:0000256" key="2">
    <source>
        <dbReference type="SAM" id="Phobius"/>
    </source>
</evidence>
<feature type="transmembrane region" description="Helical" evidence="2">
    <location>
        <begin position="108"/>
        <end position="127"/>
    </location>
</feature>
<dbReference type="PANTHER" id="PTHR43280">
    <property type="entry name" value="ARAC-FAMILY TRANSCRIPTIONAL REGULATOR"/>
    <property type="match status" value="1"/>
</dbReference>
<feature type="transmembrane region" description="Helical" evidence="2">
    <location>
        <begin position="160"/>
        <end position="181"/>
    </location>
</feature>
<keyword evidence="2" id="KW-0812">Transmembrane</keyword>
<feature type="domain" description="HTH araC/xylS-type" evidence="3">
    <location>
        <begin position="310"/>
        <end position="417"/>
    </location>
</feature>
<evidence type="ECO:0000256" key="1">
    <source>
        <dbReference type="ARBA" id="ARBA00023125"/>
    </source>
</evidence>
<dbReference type="Proteomes" id="UP000295684">
    <property type="component" value="Unassembled WGS sequence"/>
</dbReference>